<dbReference type="PANTHER" id="PTHR21661:SF35">
    <property type="entry name" value="EPOXIDE HYDROLASE"/>
    <property type="match status" value="1"/>
</dbReference>
<dbReference type="PRINTS" id="PR00412">
    <property type="entry name" value="EPOXHYDRLASE"/>
</dbReference>
<sequence length="402" mass="45096">MTTEQPFKISIRDEDITLLKQKLNLSRLPDELDEAGWAYGVPLEDVQRLLARWKEGYDWRKYEAELNTLPMFTRDVEIDGFGTLNIHYVHQKSEVEGAIPLLFVHGWPGNFIEVRKVLPLLTSSSPDHPSFHVVALSLPGYGFSEAPSKKGFTGPQYAELGNKLMIALGYSEYVTQGGDWGHLITRIMAATYGPKNVKAWHTNMPSAPPPTLKETPRHYFLHMLSRYTPQEKAGLARMVSFRATGTGFFTQQTTQPQTLGYSLADSPVGLLAWIYEKLVYCTDSYPWDDDEVLTWISVYWFSRAGPAASVRIYYEMAKSGHTSMSRPAYASIPMGASYFPKELNLVPLSWLRATGNVVFVSSHDKGGHFAAHERPEDLVTDVRKMFAKGGPAYGVVPGKNGY</sequence>
<feature type="active site" description="Proton acceptor" evidence="4">
    <location>
        <position position="368"/>
    </location>
</feature>
<dbReference type="InterPro" id="IPR000639">
    <property type="entry name" value="Epox_hydrolase-like"/>
</dbReference>
<evidence type="ECO:0000256" key="4">
    <source>
        <dbReference type="PIRSR" id="PIRSR001112-1"/>
    </source>
</evidence>
<dbReference type="InterPro" id="IPR029058">
    <property type="entry name" value="AB_hydrolase_fold"/>
</dbReference>
<keyword evidence="7" id="KW-1185">Reference proteome</keyword>
<comment type="caution">
    <text evidence="6">The sequence shown here is derived from an EMBL/GenBank/DDBJ whole genome shotgun (WGS) entry which is preliminary data.</text>
</comment>
<evidence type="ECO:0000259" key="5">
    <source>
        <dbReference type="Pfam" id="PF06441"/>
    </source>
</evidence>
<accession>A0A4S4M438</accession>
<dbReference type="GO" id="GO:0004301">
    <property type="term" value="F:epoxide hydrolase activity"/>
    <property type="evidence" value="ECO:0007669"/>
    <property type="project" value="TreeGrafter"/>
</dbReference>
<keyword evidence="3" id="KW-0378">Hydrolase</keyword>
<dbReference type="Gene3D" id="3.40.50.1820">
    <property type="entry name" value="alpha/beta hydrolase"/>
    <property type="match status" value="1"/>
</dbReference>
<name>A0A4S4M438_9AGAM</name>
<proteinExistence type="inferred from homology"/>
<dbReference type="OrthoDB" id="7130006at2759"/>
<dbReference type="InterPro" id="IPR016292">
    <property type="entry name" value="Epoxide_hydrolase"/>
</dbReference>
<feature type="active site" description="Nucleophile" evidence="4">
    <location>
        <position position="179"/>
    </location>
</feature>
<feature type="domain" description="Epoxide hydrolase N-terminal" evidence="5">
    <location>
        <begin position="5"/>
        <end position="114"/>
    </location>
</feature>
<organism evidence="6 7">
    <name type="scientific">Bondarzewia mesenterica</name>
    <dbReference type="NCBI Taxonomy" id="1095465"/>
    <lineage>
        <taxon>Eukaryota</taxon>
        <taxon>Fungi</taxon>
        <taxon>Dikarya</taxon>
        <taxon>Basidiomycota</taxon>
        <taxon>Agaricomycotina</taxon>
        <taxon>Agaricomycetes</taxon>
        <taxon>Russulales</taxon>
        <taxon>Bondarzewiaceae</taxon>
        <taxon>Bondarzewia</taxon>
    </lineage>
</organism>
<reference evidence="6 7" key="1">
    <citation type="submission" date="2019-02" db="EMBL/GenBank/DDBJ databases">
        <title>Genome sequencing of the rare red list fungi Bondarzewia mesenterica.</title>
        <authorList>
            <person name="Buettner E."/>
            <person name="Kellner H."/>
        </authorList>
    </citation>
    <scope>NUCLEOTIDE SEQUENCE [LARGE SCALE GENOMIC DNA]</scope>
    <source>
        <strain evidence="6 7">DSM 108281</strain>
    </source>
</reference>
<evidence type="ECO:0000313" key="6">
    <source>
        <dbReference type="EMBL" id="THH19327.1"/>
    </source>
</evidence>
<gene>
    <name evidence="6" type="ORF">EW146_g1819</name>
</gene>
<dbReference type="PANTHER" id="PTHR21661">
    <property type="entry name" value="EPOXIDE HYDROLASE 1-RELATED"/>
    <property type="match status" value="1"/>
</dbReference>
<feature type="active site" description="Proton donor" evidence="4">
    <location>
        <position position="313"/>
    </location>
</feature>
<dbReference type="InterPro" id="IPR010497">
    <property type="entry name" value="Epoxide_hydro_N"/>
</dbReference>
<dbReference type="Proteomes" id="UP000310158">
    <property type="component" value="Unassembled WGS sequence"/>
</dbReference>
<comment type="similarity">
    <text evidence="1">Belongs to the peptidase S33 family.</text>
</comment>
<dbReference type="Pfam" id="PF06441">
    <property type="entry name" value="EHN"/>
    <property type="match status" value="1"/>
</dbReference>
<evidence type="ECO:0000313" key="7">
    <source>
        <dbReference type="Proteomes" id="UP000310158"/>
    </source>
</evidence>
<keyword evidence="2" id="KW-0058">Aromatic hydrocarbons catabolism</keyword>
<dbReference type="PIRSF" id="PIRSF001112">
    <property type="entry name" value="Epoxide_hydrolase"/>
    <property type="match status" value="1"/>
</dbReference>
<evidence type="ECO:0000256" key="3">
    <source>
        <dbReference type="ARBA" id="ARBA00022801"/>
    </source>
</evidence>
<evidence type="ECO:0000256" key="1">
    <source>
        <dbReference type="ARBA" id="ARBA00010088"/>
    </source>
</evidence>
<protein>
    <recommendedName>
        <fullName evidence="5">Epoxide hydrolase N-terminal domain-containing protein</fullName>
    </recommendedName>
</protein>
<evidence type="ECO:0000256" key="2">
    <source>
        <dbReference type="ARBA" id="ARBA00022797"/>
    </source>
</evidence>
<dbReference type="EMBL" id="SGPL01000048">
    <property type="protein sequence ID" value="THH19327.1"/>
    <property type="molecule type" value="Genomic_DNA"/>
</dbReference>
<dbReference type="AlphaFoldDB" id="A0A4S4M438"/>
<dbReference type="GO" id="GO:0097176">
    <property type="term" value="P:epoxide metabolic process"/>
    <property type="evidence" value="ECO:0007669"/>
    <property type="project" value="TreeGrafter"/>
</dbReference>
<dbReference type="SUPFAM" id="SSF53474">
    <property type="entry name" value="alpha/beta-Hydrolases"/>
    <property type="match status" value="1"/>
</dbReference>